<dbReference type="SMART" id="SM01052">
    <property type="entry name" value="CAP_GLY"/>
    <property type="match status" value="1"/>
</dbReference>
<reference evidence="6" key="1">
    <citation type="submission" date="2013-08" db="EMBL/GenBank/DDBJ databases">
        <title>Gene expansion shapes genome architecture in the human pathogen Lichtheimia corymbifera: an evolutionary genomics analysis in the ancient terrestrial Mucorales (Mucoromycotina).</title>
        <authorList>
            <person name="Schwartze V.U."/>
            <person name="Winter S."/>
            <person name="Shelest E."/>
            <person name="Marcet-Houben M."/>
            <person name="Horn F."/>
            <person name="Wehner S."/>
            <person name="Hoffmann K."/>
            <person name="Riege K."/>
            <person name="Sammeth M."/>
            <person name="Nowrousian M."/>
            <person name="Valiante V."/>
            <person name="Linde J."/>
            <person name="Jacobsen I.D."/>
            <person name="Marz M."/>
            <person name="Brakhage A.A."/>
            <person name="Gabaldon T."/>
            <person name="Bocker S."/>
            <person name="Voigt K."/>
        </authorList>
    </citation>
    <scope>NUCLEOTIDE SEQUENCE [LARGE SCALE GENOMIC DNA]</scope>
    <source>
        <strain evidence="6">FSU 9682</strain>
    </source>
</reference>
<evidence type="ECO:0000256" key="2">
    <source>
        <dbReference type="ARBA" id="ARBA00022737"/>
    </source>
</evidence>
<dbReference type="Proteomes" id="UP000027586">
    <property type="component" value="Unassembled WGS sequence"/>
</dbReference>
<keyword evidence="1" id="KW-0880">Kelch repeat</keyword>
<feature type="domain" description="BTB" evidence="4">
    <location>
        <begin position="185"/>
        <end position="264"/>
    </location>
</feature>
<dbReference type="InterPro" id="IPR011333">
    <property type="entry name" value="SKP1/BTB/POZ_sf"/>
</dbReference>
<feature type="region of interest" description="Disordered" evidence="3">
    <location>
        <begin position="700"/>
        <end position="759"/>
    </location>
</feature>
<organism evidence="6 7">
    <name type="scientific">Lichtheimia corymbifera JMRC:FSU:9682</name>
    <dbReference type="NCBI Taxonomy" id="1263082"/>
    <lineage>
        <taxon>Eukaryota</taxon>
        <taxon>Fungi</taxon>
        <taxon>Fungi incertae sedis</taxon>
        <taxon>Mucoromycota</taxon>
        <taxon>Mucoromycotina</taxon>
        <taxon>Mucoromycetes</taxon>
        <taxon>Mucorales</taxon>
        <taxon>Lichtheimiaceae</taxon>
        <taxon>Lichtheimia</taxon>
    </lineage>
</organism>
<dbReference type="InterPro" id="IPR036859">
    <property type="entry name" value="CAP-Gly_dom_sf"/>
</dbReference>
<accession>A0A068S8U1</accession>
<evidence type="ECO:0000313" key="6">
    <source>
        <dbReference type="EMBL" id="CDH58714.1"/>
    </source>
</evidence>
<dbReference type="Gene3D" id="3.30.710.10">
    <property type="entry name" value="Potassium Channel Kv1.1, Chain A"/>
    <property type="match status" value="2"/>
</dbReference>
<dbReference type="CDD" id="cd18186">
    <property type="entry name" value="BTB_POZ_ZBTB_KLHL-like"/>
    <property type="match status" value="2"/>
</dbReference>
<dbReference type="STRING" id="1263082.A0A068S8U1"/>
<dbReference type="InterPro" id="IPR000938">
    <property type="entry name" value="CAP-Gly_domain"/>
</dbReference>
<dbReference type="OrthoDB" id="2130750at2759"/>
<dbReference type="PANTHER" id="PTHR24412">
    <property type="entry name" value="KELCH PROTEIN"/>
    <property type="match status" value="1"/>
</dbReference>
<dbReference type="SUPFAM" id="SSF74924">
    <property type="entry name" value="Cap-Gly domain"/>
    <property type="match status" value="1"/>
</dbReference>
<feature type="region of interest" description="Disordered" evidence="3">
    <location>
        <begin position="633"/>
        <end position="665"/>
    </location>
</feature>
<dbReference type="Pfam" id="PF01302">
    <property type="entry name" value="CAP_GLY"/>
    <property type="match status" value="1"/>
</dbReference>
<protein>
    <recommendedName>
        <fullName evidence="8">CAP-Gly domain-containing protein</fullName>
    </recommendedName>
</protein>
<feature type="domain" description="CAP-Gly" evidence="5">
    <location>
        <begin position="868"/>
        <end position="910"/>
    </location>
</feature>
<feature type="compositionally biased region" description="Polar residues" evidence="3">
    <location>
        <begin position="720"/>
        <end position="736"/>
    </location>
</feature>
<dbReference type="PROSITE" id="PS50245">
    <property type="entry name" value="CAP_GLY_2"/>
    <property type="match status" value="1"/>
</dbReference>
<evidence type="ECO:0000313" key="7">
    <source>
        <dbReference type="Proteomes" id="UP000027586"/>
    </source>
</evidence>
<dbReference type="PROSITE" id="PS50097">
    <property type="entry name" value="BTB"/>
    <property type="match status" value="2"/>
</dbReference>
<evidence type="ECO:0008006" key="8">
    <source>
        <dbReference type="Google" id="ProtNLM"/>
    </source>
</evidence>
<feature type="compositionally biased region" description="Pro residues" evidence="3">
    <location>
        <begin position="749"/>
        <end position="759"/>
    </location>
</feature>
<dbReference type="SUPFAM" id="SSF54695">
    <property type="entry name" value="POZ domain"/>
    <property type="match status" value="2"/>
</dbReference>
<proteinExistence type="predicted"/>
<evidence type="ECO:0000259" key="4">
    <source>
        <dbReference type="PROSITE" id="PS50097"/>
    </source>
</evidence>
<dbReference type="SMART" id="SM00225">
    <property type="entry name" value="BTB"/>
    <property type="match status" value="1"/>
</dbReference>
<dbReference type="AlphaFoldDB" id="A0A068S8U1"/>
<evidence type="ECO:0000259" key="5">
    <source>
        <dbReference type="PROSITE" id="PS50245"/>
    </source>
</evidence>
<dbReference type="PANTHER" id="PTHR24412:SF489">
    <property type="entry name" value="RING FINGER DOMAIN AND KELCH REPEAT-CONTAINING PROTEIN DDB_G0271372"/>
    <property type="match status" value="1"/>
</dbReference>
<keyword evidence="7" id="KW-1185">Reference proteome</keyword>
<comment type="caution">
    <text evidence="6">The sequence shown here is derived from an EMBL/GenBank/DDBJ whole genome shotgun (WGS) entry which is preliminary data.</text>
</comment>
<feature type="domain" description="BTB" evidence="4">
    <location>
        <begin position="25"/>
        <end position="99"/>
    </location>
</feature>
<feature type="compositionally biased region" description="Polar residues" evidence="3">
    <location>
        <begin position="655"/>
        <end position="665"/>
    </location>
</feature>
<name>A0A068S8U1_9FUNG</name>
<dbReference type="VEuPathDB" id="FungiDB:LCOR_09564.1"/>
<dbReference type="InterPro" id="IPR000210">
    <property type="entry name" value="BTB/POZ_dom"/>
</dbReference>
<keyword evidence="2" id="KW-0677">Repeat</keyword>
<gene>
    <name evidence="6" type="ORF">LCOR_09564.1</name>
</gene>
<evidence type="ECO:0000256" key="1">
    <source>
        <dbReference type="ARBA" id="ARBA00022441"/>
    </source>
</evidence>
<sequence>MFHTPPQTLQSVLRKLLEQPRQYVADVCFEYPQGKIYAHRAIILARAPQAFTNKYLSRLVLDATSCRAGVTLYSTPIVPYGIMEQLLRFWYTAEFSLPPSTEHKSSSSAAASSYPSSLSLTSTQSTLSSSLATDQFDLMERSEIIKSIQEHEHYLGVPLLALTSEDPMERLVADIRAMYEQHLAADVVVHIPNTTSNAGNETINNNMTQQQHSFPIHRCILAAQSSYFYGMFCKDFSEATSPTVHLPGDIFSAPAFRVILSYYYHINTTRLYLPRDQHHQISLARKKQMLRLLHDAFRGADYMSPNETVCTAILDAMASLFRGQYKCVCNDCVALLPFMWWFADQYKTQHKACAALRSSLLTLYTDQPQSIVLLWPSKYFAVLLDYAPSYVNELESHVDIKKQTAVQWLEHLYMCLNRIRGSSGNMRMSATTSNHPALPVIHRLMDSAVQMISDDFCFYCFEYPILLSYVDKVVASSAGRRCFPRQPSKQNAAADFMEFLLTRVVQQGMNDSNAGEIYQGIVRDLVGRLEAIDDHPALLDAKNESTAYLSKRWLQVKAHGGFSKLDRDVLKKLSEDIDVPYRNLTKSIDSRIKHWFGSKRLSSTFTNKKEIHRHSLSGAIGFTQSRLSFTGFGRHSHDTFPRTTTASDDGGGRETPQSPRQQNEVGSNFTLVASTTPITVPSSTSPSPSLPALPISPSSFMDALLPPEPIVDESSDCDTTRSSSATPVSRTTNNGTPKRESRLRFELPDIPPRSPPPTPSIVRTASMVSSRCAPDTHAGSPIAINKLRRRRRRRSASPDPASLSPIAKLGHWWRHSWLLHSNADEMDNNNVHEQEKQNEKPPVEPVLGAKVELLRRPLPMRGTIRYIGEVHFALGTYVGVELEDRLGSNDGSVEGHRYFHTNTQRGTFCKIDDFKIISLPPQHS</sequence>
<feature type="compositionally biased region" description="Basic and acidic residues" evidence="3">
    <location>
        <begin position="737"/>
        <end position="747"/>
    </location>
</feature>
<dbReference type="EMBL" id="CBTN010000059">
    <property type="protein sequence ID" value="CDH58714.1"/>
    <property type="molecule type" value="Genomic_DNA"/>
</dbReference>
<evidence type="ECO:0000256" key="3">
    <source>
        <dbReference type="SAM" id="MobiDB-lite"/>
    </source>
</evidence>
<dbReference type="Pfam" id="PF00651">
    <property type="entry name" value="BTB"/>
    <property type="match status" value="1"/>
</dbReference>
<dbReference type="Gene3D" id="2.30.30.190">
    <property type="entry name" value="CAP Gly-rich-like domain"/>
    <property type="match status" value="1"/>
</dbReference>